<feature type="compositionally biased region" description="Low complexity" evidence="1">
    <location>
        <begin position="625"/>
        <end position="635"/>
    </location>
</feature>
<feature type="chain" id="PRO_5016451121" description="Peptide N-acetyl-beta-D-glucosaminyl asparaginase amidase A N-terminal domain-containing protein" evidence="2">
    <location>
        <begin position="27"/>
        <end position="718"/>
    </location>
</feature>
<keyword evidence="5" id="KW-1185">Reference proteome</keyword>
<feature type="domain" description="Peptide N-acetyl-beta-D-glucosaminyl asparaginase amidase A N-terminal" evidence="3">
    <location>
        <begin position="121"/>
        <end position="475"/>
    </location>
</feature>
<feature type="signal peptide" evidence="2">
    <location>
        <begin position="1"/>
        <end position="26"/>
    </location>
</feature>
<name>A0A316UGM7_9BASI</name>
<feature type="region of interest" description="Disordered" evidence="1">
    <location>
        <begin position="543"/>
        <end position="574"/>
    </location>
</feature>
<dbReference type="EMBL" id="KZ819321">
    <property type="protein sequence ID" value="PWN24088.1"/>
    <property type="molecule type" value="Genomic_DNA"/>
</dbReference>
<dbReference type="AlphaFoldDB" id="A0A316UGM7"/>
<dbReference type="Proteomes" id="UP000245942">
    <property type="component" value="Unassembled WGS sequence"/>
</dbReference>
<dbReference type="RefSeq" id="XP_025351248.1">
    <property type="nucleotide sequence ID" value="XM_025491444.1"/>
</dbReference>
<dbReference type="STRING" id="1684307.A0A316UGM7"/>
<sequence>MKRRSLVKSPGLLTLLLAALASYGQGRSLPQAASPLSPRLIGAQAPVSAAFPRSTASVSSADPLVEVAAGSLGHTSPFASTLPDLTFMNEQKDPLEASAVTAEAKPLINFEVNVPPRWLPSDEQESSTTVLIERSFANSYYKPSLLRYSPSLIPKGFRDPTKWTSLVLEQRGVAVGRQFDRLGTIFLGNSKTGYSTEVWRTDNAQPVRDPPGVLWEAHKDVSRYYDLFRQEGEMIFDYPNVVNDIYTAPLNITLSLTVHQLKDAAAALPAPPKVGVPINAIGALDAQSKATPLAARSPLVYSISQRNKTSASHWAVPGDKAVARFAIPVNAMQAVAEIYASGTADDEFWYGSLNTDITKQLPTDAQAGFPHGAYREVRLYVDGILAGAVAPYPVIFTGGISPLMWRPQTGFGSYDQPTYLLDLTAFLGILCDGREHEYEIKVASAEEDEENNKSWFVSGNLQVVVGKEGDITSGSTPVVEVASTKDSFVLSGSVKGNITGPDGSILSEVKSIPGGRKIKISSHLTPAGTLQGLEVVTEHTTSFSSKQTLTQGLDRNDVTQHASGSQKSTHGGAPFLENSYSYPLTFGITSDEGFLNTTLKHEYHLEQALHPLAASRGNSTSHANTGSVDGSATVGSGSGSGSGFPYPSTQRISTRQSAAGSAAKVNGSLVGISGSAQQTYSYVDSEGYDFKRTVEVVDRVVKRDEIDGSLKSQALPVQ</sequence>
<evidence type="ECO:0000313" key="5">
    <source>
        <dbReference type="Proteomes" id="UP000245942"/>
    </source>
</evidence>
<proteinExistence type="predicted"/>
<gene>
    <name evidence="4" type="ORF">BCV69DRAFT_279989</name>
</gene>
<dbReference type="InterPro" id="IPR021102">
    <property type="entry name" value="PNGase_A"/>
</dbReference>
<dbReference type="InterPro" id="IPR056948">
    <property type="entry name" value="PNGaseA_N"/>
</dbReference>
<evidence type="ECO:0000256" key="1">
    <source>
        <dbReference type="SAM" id="MobiDB-lite"/>
    </source>
</evidence>
<feature type="compositionally biased region" description="Polar residues" evidence="1">
    <location>
        <begin position="543"/>
        <end position="569"/>
    </location>
</feature>
<keyword evidence="2" id="KW-0732">Signal</keyword>
<evidence type="ECO:0000313" key="4">
    <source>
        <dbReference type="EMBL" id="PWN24088.1"/>
    </source>
</evidence>
<organism evidence="4 5">
    <name type="scientific">Pseudomicrostroma glucosiphilum</name>
    <dbReference type="NCBI Taxonomy" id="1684307"/>
    <lineage>
        <taxon>Eukaryota</taxon>
        <taxon>Fungi</taxon>
        <taxon>Dikarya</taxon>
        <taxon>Basidiomycota</taxon>
        <taxon>Ustilaginomycotina</taxon>
        <taxon>Exobasidiomycetes</taxon>
        <taxon>Microstromatales</taxon>
        <taxon>Microstromatales incertae sedis</taxon>
        <taxon>Pseudomicrostroma</taxon>
    </lineage>
</organism>
<dbReference type="OrthoDB" id="1612078at2759"/>
<dbReference type="Pfam" id="PF12222">
    <property type="entry name" value="PNGaseA"/>
    <property type="match status" value="1"/>
</dbReference>
<dbReference type="GeneID" id="37013178"/>
<feature type="compositionally biased region" description="Polar residues" evidence="1">
    <location>
        <begin position="647"/>
        <end position="657"/>
    </location>
</feature>
<protein>
    <recommendedName>
        <fullName evidence="3">Peptide N-acetyl-beta-D-glucosaminyl asparaginase amidase A N-terminal domain-containing protein</fullName>
    </recommendedName>
</protein>
<evidence type="ECO:0000256" key="2">
    <source>
        <dbReference type="SAM" id="SignalP"/>
    </source>
</evidence>
<accession>A0A316UGM7</accession>
<reference evidence="4 5" key="1">
    <citation type="journal article" date="2018" name="Mol. Biol. Evol.">
        <title>Broad Genomic Sampling Reveals a Smut Pathogenic Ancestry of the Fungal Clade Ustilaginomycotina.</title>
        <authorList>
            <person name="Kijpornyongpan T."/>
            <person name="Mondo S.J."/>
            <person name="Barry K."/>
            <person name="Sandor L."/>
            <person name="Lee J."/>
            <person name="Lipzen A."/>
            <person name="Pangilinan J."/>
            <person name="LaButti K."/>
            <person name="Hainaut M."/>
            <person name="Henrissat B."/>
            <person name="Grigoriev I.V."/>
            <person name="Spatafora J.W."/>
            <person name="Aime M.C."/>
        </authorList>
    </citation>
    <scope>NUCLEOTIDE SEQUENCE [LARGE SCALE GENOMIC DNA]</scope>
    <source>
        <strain evidence="4 5">MCA 4718</strain>
    </source>
</reference>
<dbReference type="PANTHER" id="PTHR31104">
    <property type="entry name" value="PEPTIDE-N4-(N-ACETYL-BETA-GLUCOSAMINYL)ASPARAGINE AMIDASE A PROTEIN"/>
    <property type="match status" value="1"/>
</dbReference>
<feature type="region of interest" description="Disordered" evidence="1">
    <location>
        <begin position="615"/>
        <end position="657"/>
    </location>
</feature>
<evidence type="ECO:0000259" key="3">
    <source>
        <dbReference type="Pfam" id="PF12222"/>
    </source>
</evidence>